<dbReference type="Gene3D" id="3.30.559.30">
    <property type="entry name" value="Nonribosomal peptide synthetase, condensation domain"/>
    <property type="match status" value="1"/>
</dbReference>
<dbReference type="Pfam" id="PF00550">
    <property type="entry name" value="PP-binding"/>
    <property type="match status" value="1"/>
</dbReference>
<dbReference type="eggNOG" id="COG1020">
    <property type="taxonomic scope" value="Bacteria"/>
</dbReference>
<keyword evidence="4" id="KW-0597">Phosphoprotein</keyword>
<dbReference type="FunFam" id="1.10.1200.10:FF:000005">
    <property type="entry name" value="Nonribosomal peptide synthetase 1"/>
    <property type="match status" value="1"/>
</dbReference>
<evidence type="ECO:0000256" key="4">
    <source>
        <dbReference type="ARBA" id="ARBA00022553"/>
    </source>
</evidence>
<feature type="domain" description="Carrier" evidence="5">
    <location>
        <begin position="558"/>
        <end position="632"/>
    </location>
</feature>
<dbReference type="EMBL" id="APRL01000001">
    <property type="protein sequence ID" value="ENW97168.1"/>
    <property type="molecule type" value="Genomic_DNA"/>
</dbReference>
<dbReference type="CDD" id="cd17646">
    <property type="entry name" value="A_NRPS_AB3403-like"/>
    <property type="match status" value="1"/>
</dbReference>
<dbReference type="Gene3D" id="2.30.38.10">
    <property type="entry name" value="Luciferase, Domain 3"/>
    <property type="match status" value="1"/>
</dbReference>
<dbReference type="InterPro" id="IPR001242">
    <property type="entry name" value="Condensation_dom"/>
</dbReference>
<dbReference type="InterPro" id="IPR000873">
    <property type="entry name" value="AMP-dep_synth/lig_dom"/>
</dbReference>
<dbReference type="Pfam" id="PF00668">
    <property type="entry name" value="Condensation"/>
    <property type="match status" value="1"/>
</dbReference>
<dbReference type="InterPro" id="IPR020845">
    <property type="entry name" value="AMP-binding_CS"/>
</dbReference>
<comment type="caution">
    <text evidence="6">The sequence shown here is derived from an EMBL/GenBank/DDBJ whole genome shotgun (WGS) entry which is preliminary data.</text>
</comment>
<dbReference type="SUPFAM" id="SSF56801">
    <property type="entry name" value="Acetyl-CoA synthetase-like"/>
    <property type="match status" value="1"/>
</dbReference>
<dbReference type="PANTHER" id="PTHR45527">
    <property type="entry name" value="NONRIBOSOMAL PEPTIDE SYNTHETASE"/>
    <property type="match status" value="1"/>
</dbReference>
<dbReference type="InterPro" id="IPR045851">
    <property type="entry name" value="AMP-bd_C_sf"/>
</dbReference>
<dbReference type="GO" id="GO:0005737">
    <property type="term" value="C:cytoplasm"/>
    <property type="evidence" value="ECO:0007669"/>
    <property type="project" value="TreeGrafter"/>
</dbReference>
<feature type="non-terminal residue" evidence="6">
    <location>
        <position position="1128"/>
    </location>
</feature>
<evidence type="ECO:0000256" key="1">
    <source>
        <dbReference type="ARBA" id="ARBA00001957"/>
    </source>
</evidence>
<dbReference type="SUPFAM" id="SSF47336">
    <property type="entry name" value="ACP-like"/>
    <property type="match status" value="1"/>
</dbReference>
<gene>
    <name evidence="6" type="ORF">F904_00001</name>
</gene>
<dbReference type="Gene3D" id="3.30.300.30">
    <property type="match status" value="1"/>
</dbReference>
<sequence length="1128" mass="125960">MTNNGNKNILNDIFLNNNQHSVLPSVEREQVLCEWNATEVAYPQDRCLHELFEEQVSRTPDAPAVIVEEETLNYRELNERANRLAHHLRSRGVGPDERVALCAERSIGMVVALLGIMKAGGAYVPLDPDYPTERLSYILSDSAPRLLLADAAGLQALQLPSVPVIQLEEVLSLEGSVENLVPEDIGLSNRHLAYVIYTSGSTGQPKGVMNEHAGIVNRLYWMQARYGLTEIDAVLQKTPFSFDVSVWEFFWPLITGARLVMARPLGHRDPVYLSQIILEQKITTLHFVPSMLSEFLGAGEVGTTELGIKRVICSGEALPVLTVKLFNRILPQTELHNLYGPTEAAVDVTAWECPKSVDMKSIPIGKPIGNTKVYLLDSQGEPVPVGVVGELYIGGVQVARGYLNRPELTSERFLQDPFSREVDARMYRTGDIARWLADGNIEYLGRNDEQVKIRGFRIEPGEIATQLMTYPEVKDAVVLACGEGDQRHLTAWWIATDEMVEVDSSDLHNWLASELPDYMVPRSYVRVESFPLTPNGKLDRKALPVPNEESLIRGVYEAPQGEKEQLLSKHWCELLGIERVSRHDSFFMLGGNSLLAVRLVSRLRGAGYHLGLQQIFAHPDLLNMARDCTQGDEGFVVPENKITAEVDKITPEMLPLASLTQVEIDQIVAQVPGGISNIQDIYALSSLQEGMLFHRLLDEGDDPYISTWASRFDNIEALNTYINALQYSIDRHDSLRTAVIYEGLQEPVQVVWRKADLRVERIVLDINENEGYSDLEIIKLEKIQKYGQKQGLILEEAPLIRLVVSECENGEYLGALVLHHLISDHVSLEILQREAQATEEERNHFKPAVPFRNLIAEHRRKDRQASSIQFFRNMLGDVTEPVLAFGLSDIHLDGLETTEHRMMFNSDLNNRLRAQANRLGVSLASLCHLGWAQVVSHCSGCEQVVFGTVLLGRSGIDSEDLVGMLINTLPIRIDLNEMGSELAVQAVHQRLGELLSHEQASLSQAQQCSSIGGDAPLFNNILNYRHNQNNELESGLSGVHFIGWKERTNYPITVSIEDDGQSLGVTTLALVSVGSERICGYMVQALESLVTALESNPLCPVRELRVLPSVEREQVLYGWNATEVAYPQ</sequence>
<name>N9LLS2_9GAMM</name>
<dbReference type="Gene3D" id="1.10.1200.10">
    <property type="entry name" value="ACP-like"/>
    <property type="match status" value="1"/>
</dbReference>
<evidence type="ECO:0000256" key="3">
    <source>
        <dbReference type="ARBA" id="ARBA00022450"/>
    </source>
</evidence>
<organism evidence="6 7">
    <name type="scientific">Acinetobacter dispersus</name>
    <dbReference type="NCBI Taxonomy" id="70348"/>
    <lineage>
        <taxon>Bacteria</taxon>
        <taxon>Pseudomonadati</taxon>
        <taxon>Pseudomonadota</taxon>
        <taxon>Gammaproteobacteria</taxon>
        <taxon>Moraxellales</taxon>
        <taxon>Moraxellaceae</taxon>
        <taxon>Acinetobacter</taxon>
    </lineage>
</organism>
<reference evidence="6 7" key="1">
    <citation type="submission" date="2013-02" db="EMBL/GenBank/DDBJ databases">
        <title>The Genome Sequence of Acinetobacter sp. ANC 4105.</title>
        <authorList>
            <consortium name="The Broad Institute Genome Sequencing Platform"/>
            <consortium name="The Broad Institute Genome Sequencing Center for Infectious Disease"/>
            <person name="Cerqueira G."/>
            <person name="Feldgarden M."/>
            <person name="Courvalin P."/>
            <person name="Perichon B."/>
            <person name="Grillot-Courvalin C."/>
            <person name="Clermont D."/>
            <person name="Rocha E."/>
            <person name="Yoon E.-J."/>
            <person name="Nemec A."/>
            <person name="Walker B."/>
            <person name="Young S.K."/>
            <person name="Zeng Q."/>
            <person name="Gargeya S."/>
            <person name="Fitzgerald M."/>
            <person name="Haas B."/>
            <person name="Abouelleil A."/>
            <person name="Alvarado L."/>
            <person name="Arachchi H.M."/>
            <person name="Berlin A.M."/>
            <person name="Chapman S.B."/>
            <person name="Dewar J."/>
            <person name="Goldberg J."/>
            <person name="Griggs A."/>
            <person name="Gujja S."/>
            <person name="Hansen M."/>
            <person name="Howarth C."/>
            <person name="Imamovic A."/>
            <person name="Larimer J."/>
            <person name="McCowan C."/>
            <person name="Murphy C."/>
            <person name="Neiman D."/>
            <person name="Pearson M."/>
            <person name="Priest M."/>
            <person name="Roberts A."/>
            <person name="Saif S."/>
            <person name="Shea T."/>
            <person name="Sisk P."/>
            <person name="Sykes S."/>
            <person name="Wortman J."/>
            <person name="Nusbaum C."/>
            <person name="Birren B."/>
        </authorList>
    </citation>
    <scope>NUCLEOTIDE SEQUENCE [LARGE SCALE GENOMIC DNA]</scope>
    <source>
        <strain evidence="6 7">ANC 4105</strain>
    </source>
</reference>
<accession>N9LLS2</accession>
<dbReference type="PANTHER" id="PTHR45527:SF1">
    <property type="entry name" value="FATTY ACID SYNTHASE"/>
    <property type="match status" value="1"/>
</dbReference>
<dbReference type="GO" id="GO:0031177">
    <property type="term" value="F:phosphopantetheine binding"/>
    <property type="evidence" value="ECO:0007669"/>
    <property type="project" value="TreeGrafter"/>
</dbReference>
<dbReference type="FunFam" id="3.40.50.980:FF:000002">
    <property type="entry name" value="Enterobactin synthetase component F"/>
    <property type="match status" value="1"/>
</dbReference>
<dbReference type="AlphaFoldDB" id="N9LLS2"/>
<dbReference type="RefSeq" id="WP_005183107.1">
    <property type="nucleotide sequence ID" value="NZ_KB850048.1"/>
</dbReference>
<dbReference type="InterPro" id="IPR006162">
    <property type="entry name" value="Ppantetheine_attach_site"/>
</dbReference>
<dbReference type="FunFam" id="3.30.300.30:FF:000010">
    <property type="entry name" value="Enterobactin synthetase component F"/>
    <property type="match status" value="1"/>
</dbReference>
<dbReference type="InterPro" id="IPR010071">
    <property type="entry name" value="AA_adenyl_dom"/>
</dbReference>
<dbReference type="InterPro" id="IPR025110">
    <property type="entry name" value="AMP-bd_C"/>
</dbReference>
<dbReference type="Proteomes" id="UP000013261">
    <property type="component" value="Unassembled WGS sequence"/>
</dbReference>
<dbReference type="InterPro" id="IPR036736">
    <property type="entry name" value="ACP-like_sf"/>
</dbReference>
<dbReference type="GO" id="GO:0044550">
    <property type="term" value="P:secondary metabolite biosynthetic process"/>
    <property type="evidence" value="ECO:0007669"/>
    <property type="project" value="UniProtKB-ARBA"/>
</dbReference>
<dbReference type="PROSITE" id="PS00012">
    <property type="entry name" value="PHOSPHOPANTETHEINE"/>
    <property type="match status" value="1"/>
</dbReference>
<keyword evidence="3" id="KW-0596">Phosphopantetheine</keyword>
<dbReference type="InterPro" id="IPR023213">
    <property type="entry name" value="CAT-like_dom_sf"/>
</dbReference>
<protein>
    <recommendedName>
        <fullName evidence="5">Carrier domain-containing protein</fullName>
    </recommendedName>
</protein>
<dbReference type="Gene3D" id="3.30.559.10">
    <property type="entry name" value="Chloramphenicol acetyltransferase-like domain"/>
    <property type="match status" value="1"/>
</dbReference>
<evidence type="ECO:0000259" key="5">
    <source>
        <dbReference type="PROSITE" id="PS50075"/>
    </source>
</evidence>
<dbReference type="Gene3D" id="3.40.50.980">
    <property type="match status" value="2"/>
</dbReference>
<dbReference type="GO" id="GO:0043041">
    <property type="term" value="P:amino acid activation for nonribosomal peptide biosynthetic process"/>
    <property type="evidence" value="ECO:0007669"/>
    <property type="project" value="TreeGrafter"/>
</dbReference>
<comment type="similarity">
    <text evidence="2">Belongs to the ATP-dependent AMP-binding enzyme family.</text>
</comment>
<dbReference type="HOGENOM" id="CLU_000022_2_10_6"/>
<dbReference type="FunFam" id="2.30.38.10:FF:000001">
    <property type="entry name" value="Non-ribosomal peptide synthetase PvdI"/>
    <property type="match status" value="1"/>
</dbReference>
<comment type="cofactor">
    <cofactor evidence="1">
        <name>pantetheine 4'-phosphate</name>
        <dbReference type="ChEBI" id="CHEBI:47942"/>
    </cofactor>
</comment>
<dbReference type="Pfam" id="PF13193">
    <property type="entry name" value="AMP-binding_C"/>
    <property type="match status" value="1"/>
</dbReference>
<dbReference type="FunFam" id="3.40.50.980:FF:000001">
    <property type="entry name" value="Non-ribosomal peptide synthetase"/>
    <property type="match status" value="1"/>
</dbReference>
<dbReference type="Pfam" id="PF00501">
    <property type="entry name" value="AMP-binding"/>
    <property type="match status" value="1"/>
</dbReference>
<dbReference type="SUPFAM" id="SSF52777">
    <property type="entry name" value="CoA-dependent acyltransferases"/>
    <property type="match status" value="2"/>
</dbReference>
<dbReference type="InterPro" id="IPR009081">
    <property type="entry name" value="PP-bd_ACP"/>
</dbReference>
<proteinExistence type="inferred from homology"/>
<dbReference type="NCBIfam" id="TIGR01733">
    <property type="entry name" value="AA-adenyl-dom"/>
    <property type="match status" value="1"/>
</dbReference>
<evidence type="ECO:0000313" key="6">
    <source>
        <dbReference type="EMBL" id="ENW97168.1"/>
    </source>
</evidence>
<dbReference type="PROSITE" id="PS50075">
    <property type="entry name" value="CARRIER"/>
    <property type="match status" value="1"/>
</dbReference>
<evidence type="ECO:0000256" key="2">
    <source>
        <dbReference type="ARBA" id="ARBA00006432"/>
    </source>
</evidence>
<evidence type="ECO:0000313" key="7">
    <source>
        <dbReference type="Proteomes" id="UP000013261"/>
    </source>
</evidence>
<dbReference type="FunFam" id="3.40.50.12780:FF:000012">
    <property type="entry name" value="Non-ribosomal peptide synthetase"/>
    <property type="match status" value="1"/>
</dbReference>
<dbReference type="PROSITE" id="PS00455">
    <property type="entry name" value="AMP_BINDING"/>
    <property type="match status" value="1"/>
</dbReference>
<dbReference type="CDD" id="cd19544">
    <property type="entry name" value="E-C_NRPS"/>
    <property type="match status" value="1"/>
</dbReference>
<keyword evidence="7" id="KW-1185">Reference proteome</keyword>
<dbReference type="GO" id="GO:0003824">
    <property type="term" value="F:catalytic activity"/>
    <property type="evidence" value="ECO:0007669"/>
    <property type="project" value="InterPro"/>
</dbReference>